<evidence type="ECO:0000313" key="2">
    <source>
        <dbReference type="EMBL" id="KIJ15684.1"/>
    </source>
</evidence>
<dbReference type="OrthoDB" id="3259136at2759"/>
<feature type="compositionally biased region" description="Basic and acidic residues" evidence="1">
    <location>
        <begin position="117"/>
        <end position="128"/>
    </location>
</feature>
<reference evidence="2 3" key="1">
    <citation type="submission" date="2014-06" db="EMBL/GenBank/DDBJ databases">
        <authorList>
            <consortium name="DOE Joint Genome Institute"/>
            <person name="Kuo A."/>
            <person name="Kohler A."/>
            <person name="Nagy L.G."/>
            <person name="Floudas D."/>
            <person name="Copeland A."/>
            <person name="Barry K.W."/>
            <person name="Cichocki N."/>
            <person name="Veneault-Fourrey C."/>
            <person name="LaButti K."/>
            <person name="Lindquist E.A."/>
            <person name="Lipzen A."/>
            <person name="Lundell T."/>
            <person name="Morin E."/>
            <person name="Murat C."/>
            <person name="Sun H."/>
            <person name="Tunlid A."/>
            <person name="Henrissat B."/>
            <person name="Grigoriev I.V."/>
            <person name="Hibbett D.S."/>
            <person name="Martin F."/>
            <person name="Nordberg H.P."/>
            <person name="Cantor M.N."/>
            <person name="Hua S.X."/>
        </authorList>
    </citation>
    <scope>NUCLEOTIDE SEQUENCE [LARGE SCALE GENOMIC DNA]</scope>
    <source>
        <strain evidence="2 3">ATCC 200175</strain>
    </source>
</reference>
<dbReference type="EMBL" id="KN819336">
    <property type="protein sequence ID" value="KIJ15684.1"/>
    <property type="molecule type" value="Genomic_DNA"/>
</dbReference>
<keyword evidence="3" id="KW-1185">Reference proteome</keyword>
<name>A0A0C9SZY5_PAXIN</name>
<accession>A0A0C9SZY5</accession>
<dbReference type="Proteomes" id="UP000053647">
    <property type="component" value="Unassembled WGS sequence"/>
</dbReference>
<evidence type="ECO:0000256" key="1">
    <source>
        <dbReference type="SAM" id="MobiDB-lite"/>
    </source>
</evidence>
<organism evidence="2 3">
    <name type="scientific">Paxillus involutus ATCC 200175</name>
    <dbReference type="NCBI Taxonomy" id="664439"/>
    <lineage>
        <taxon>Eukaryota</taxon>
        <taxon>Fungi</taxon>
        <taxon>Dikarya</taxon>
        <taxon>Basidiomycota</taxon>
        <taxon>Agaricomycotina</taxon>
        <taxon>Agaricomycetes</taxon>
        <taxon>Agaricomycetidae</taxon>
        <taxon>Boletales</taxon>
        <taxon>Paxilineae</taxon>
        <taxon>Paxillaceae</taxon>
        <taxon>Paxillus</taxon>
    </lineage>
</organism>
<evidence type="ECO:0000313" key="3">
    <source>
        <dbReference type="Proteomes" id="UP000053647"/>
    </source>
</evidence>
<reference evidence="3" key="2">
    <citation type="submission" date="2015-01" db="EMBL/GenBank/DDBJ databases">
        <title>Evolutionary Origins and Diversification of the Mycorrhizal Mutualists.</title>
        <authorList>
            <consortium name="DOE Joint Genome Institute"/>
            <consortium name="Mycorrhizal Genomics Consortium"/>
            <person name="Kohler A."/>
            <person name="Kuo A."/>
            <person name="Nagy L.G."/>
            <person name="Floudas D."/>
            <person name="Copeland A."/>
            <person name="Barry K.W."/>
            <person name="Cichocki N."/>
            <person name="Veneault-Fourrey C."/>
            <person name="LaButti K."/>
            <person name="Lindquist E.A."/>
            <person name="Lipzen A."/>
            <person name="Lundell T."/>
            <person name="Morin E."/>
            <person name="Murat C."/>
            <person name="Riley R."/>
            <person name="Ohm R."/>
            <person name="Sun H."/>
            <person name="Tunlid A."/>
            <person name="Henrissat B."/>
            <person name="Grigoriev I.V."/>
            <person name="Hibbett D.S."/>
            <person name="Martin F."/>
        </authorList>
    </citation>
    <scope>NUCLEOTIDE SEQUENCE [LARGE SCALE GENOMIC DNA]</scope>
    <source>
        <strain evidence="3">ATCC 200175</strain>
    </source>
</reference>
<dbReference type="AlphaFoldDB" id="A0A0C9SZY5"/>
<feature type="region of interest" description="Disordered" evidence="1">
    <location>
        <begin position="117"/>
        <end position="140"/>
    </location>
</feature>
<sequence length="364" mass="39848">MQFTTSSLTPSALEPLPYEPLLKITSHVILAPSITSEDHLASSASDPSADQINSDLLFAPSRPFAYFGNARISISRSSGQRAPPHGLRRYPSNLRYLKSSPPARRYRALQMRRRVGRRAEDVGEEHRCPSQGYTDARNAVKPHDTDCHHIRTSTLPHPWVLPPTKEGCDKSDSPDDSLYPISLHGRLYAADWRPCLKDTEVPGHASCLDGREERASQRCGVCSPSELVPGPYAELGNTPAMWPPIQQWCTSAPSTTVDSRQSSLASDLDMAGTLVPQNTLLPVQCDPPPCSGTSSVSCMTLPRGALDPLPKADSRVAVPSTQCRERQCLLKGRTSKGVPQAASHQKGGRVHLSTFLKIRDYRGR</sequence>
<protein>
    <submittedName>
        <fullName evidence="2">Carbohydrate esterase family 9 protein</fullName>
    </submittedName>
</protein>
<gene>
    <name evidence="2" type="ORF">PAXINDRAFT_99409</name>
</gene>
<proteinExistence type="predicted"/>
<dbReference type="HOGENOM" id="CLU_760962_0_0_1"/>